<organism evidence="1 2">
    <name type="scientific">Streptomonospora alba</name>
    <dbReference type="NCBI Taxonomy" id="183763"/>
    <lineage>
        <taxon>Bacteria</taxon>
        <taxon>Bacillati</taxon>
        <taxon>Actinomycetota</taxon>
        <taxon>Actinomycetes</taxon>
        <taxon>Streptosporangiales</taxon>
        <taxon>Nocardiopsidaceae</taxon>
        <taxon>Streptomonospora</taxon>
    </lineage>
</organism>
<accession>A0A0C2G4C7</accession>
<proteinExistence type="predicted"/>
<dbReference type="EMBL" id="JROO01000029">
    <property type="protein sequence ID" value="KIH98118.1"/>
    <property type="molecule type" value="Genomic_DNA"/>
</dbReference>
<keyword evidence="2" id="KW-1185">Reference proteome</keyword>
<protein>
    <submittedName>
        <fullName evidence="1">Uncharacterized protein</fullName>
    </submittedName>
</protein>
<comment type="caution">
    <text evidence="1">The sequence shown here is derived from an EMBL/GenBank/DDBJ whole genome shotgun (WGS) entry which is preliminary data.</text>
</comment>
<dbReference type="AlphaFoldDB" id="A0A0C2G4C7"/>
<evidence type="ECO:0000313" key="1">
    <source>
        <dbReference type="EMBL" id="KIH98118.1"/>
    </source>
</evidence>
<dbReference type="Proteomes" id="UP000031675">
    <property type="component" value="Unassembled WGS sequence"/>
</dbReference>
<gene>
    <name evidence="1" type="ORF">LP52_15695</name>
</gene>
<name>A0A0C2G4C7_9ACTN</name>
<reference evidence="2" key="1">
    <citation type="journal article" date="2015" name="Chem. Biol.">
        <title>Structure, bioactivity, and resistance mechanism of streptomonomicin, an unusual lasso Peptide from an understudied halophilic actinomycete.</title>
        <authorList>
            <person name="Metelev M."/>
            <person name="Tietz J.I."/>
            <person name="Melby J.O."/>
            <person name="Blair P.M."/>
            <person name="Zhu L."/>
            <person name="Livnat I."/>
            <person name="Severinov K."/>
            <person name="Mitchell D.A."/>
        </authorList>
    </citation>
    <scope>NUCLEOTIDE SEQUENCE [LARGE SCALE GENOMIC DNA]</scope>
    <source>
        <strain evidence="2">YIM 90003</strain>
    </source>
</reference>
<evidence type="ECO:0000313" key="2">
    <source>
        <dbReference type="Proteomes" id="UP000031675"/>
    </source>
</evidence>
<sequence length="111" mass="10972">MENTMVVRVRGMSFLAPSSVSLFSLCCFGSVSSESSSAVVSVSGRGALSPCAPSETADSAVGATTPSGVSVPAWAAGFPVGCSSSLCGCRKATIQLKPRGAFGASPSLFAS</sequence>